<gene>
    <name evidence="1" type="ORF">HNQ36_000472</name>
</gene>
<sequence length="144" mass="15770">MLTPPPRKDDGSVIPHDHPEILAEDDLIRRISAQFVVEIEGNRRLSSMAFQPSSEPGGGMSVDIKKSIEQAGFEPDAFVTSAEWPSSVTFKADAARALGFLVGCDPLPENPHHGEVWGNFTTGRRKQLQRACTWFVPMQGVLVG</sequence>
<proteinExistence type="predicted"/>
<dbReference type="EMBL" id="JACHIJ010000001">
    <property type="protein sequence ID" value="MBB5050524.1"/>
    <property type="molecule type" value="Genomic_DNA"/>
</dbReference>
<dbReference type="Proteomes" id="UP000521227">
    <property type="component" value="Unassembled WGS sequence"/>
</dbReference>
<dbReference type="AlphaFoldDB" id="A0A840MVQ7"/>
<evidence type="ECO:0000313" key="2">
    <source>
        <dbReference type="Proteomes" id="UP000521227"/>
    </source>
</evidence>
<name>A0A840MVQ7_9BRAD</name>
<dbReference type="RefSeq" id="WP_184082338.1">
    <property type="nucleotide sequence ID" value="NZ_JACHIJ010000001.1"/>
</dbReference>
<accession>A0A840MVQ7</accession>
<organism evidence="1 2">
    <name type="scientific">Afipia massiliensis</name>
    <dbReference type="NCBI Taxonomy" id="211460"/>
    <lineage>
        <taxon>Bacteria</taxon>
        <taxon>Pseudomonadati</taxon>
        <taxon>Pseudomonadota</taxon>
        <taxon>Alphaproteobacteria</taxon>
        <taxon>Hyphomicrobiales</taxon>
        <taxon>Nitrobacteraceae</taxon>
        <taxon>Afipia</taxon>
    </lineage>
</organism>
<protein>
    <submittedName>
        <fullName evidence="1">Uncharacterized protein</fullName>
    </submittedName>
</protein>
<comment type="caution">
    <text evidence="1">The sequence shown here is derived from an EMBL/GenBank/DDBJ whole genome shotgun (WGS) entry which is preliminary data.</text>
</comment>
<reference evidence="1 2" key="1">
    <citation type="submission" date="2020-08" db="EMBL/GenBank/DDBJ databases">
        <title>Genomic Encyclopedia of Type Strains, Phase IV (KMG-IV): sequencing the most valuable type-strain genomes for metagenomic binning, comparative biology and taxonomic classification.</title>
        <authorList>
            <person name="Goeker M."/>
        </authorList>
    </citation>
    <scope>NUCLEOTIDE SEQUENCE [LARGE SCALE GENOMIC DNA]</scope>
    <source>
        <strain evidence="1 2">DSM 17498</strain>
    </source>
</reference>
<evidence type="ECO:0000313" key="1">
    <source>
        <dbReference type="EMBL" id="MBB5050524.1"/>
    </source>
</evidence>